<keyword evidence="2" id="KW-1185">Reference proteome</keyword>
<accession>A0A6P1P2B3</accession>
<evidence type="ECO:0000313" key="2">
    <source>
        <dbReference type="Proteomes" id="UP000464214"/>
    </source>
</evidence>
<reference evidence="1 2" key="1">
    <citation type="submission" date="2020-01" db="EMBL/GenBank/DDBJ databases">
        <authorList>
            <person name="Kim M."/>
        </authorList>
    </citation>
    <scope>NUCLEOTIDE SEQUENCE [LARGE SCALE GENOMIC DNA]</scope>
    <source>
        <strain evidence="1 2">BT10</strain>
    </source>
</reference>
<dbReference type="RefSeq" id="WP_160693037.1">
    <property type="nucleotide sequence ID" value="NZ_CP047897.1"/>
</dbReference>
<dbReference type="Proteomes" id="UP000464214">
    <property type="component" value="Chromosome"/>
</dbReference>
<gene>
    <name evidence="1" type="ORF">GU926_14240</name>
</gene>
<dbReference type="EMBL" id="CP047897">
    <property type="protein sequence ID" value="QHL88530.1"/>
    <property type="molecule type" value="Genomic_DNA"/>
</dbReference>
<evidence type="ECO:0000313" key="1">
    <source>
        <dbReference type="EMBL" id="QHL88530.1"/>
    </source>
</evidence>
<organism evidence="1 2">
    <name type="scientific">Nibribacter ruber</name>
    <dbReference type="NCBI Taxonomy" id="2698458"/>
    <lineage>
        <taxon>Bacteria</taxon>
        <taxon>Pseudomonadati</taxon>
        <taxon>Bacteroidota</taxon>
        <taxon>Cytophagia</taxon>
        <taxon>Cytophagales</taxon>
        <taxon>Hymenobacteraceae</taxon>
        <taxon>Nibribacter</taxon>
    </lineage>
</organism>
<sequence>MLSSFMEAAYYRRSPGLAAEQQNSGKSLPPPETAYRSQRYAIWLGFQLKFVMDGFDTKVHPLIQDCF</sequence>
<dbReference type="KEGG" id="nib:GU926_14240"/>
<proteinExistence type="predicted"/>
<dbReference type="AlphaFoldDB" id="A0A6P1P2B3"/>
<name>A0A6P1P2B3_9BACT</name>
<protein>
    <submittedName>
        <fullName evidence="1">Uncharacterized protein</fullName>
    </submittedName>
</protein>